<dbReference type="GO" id="GO:0016020">
    <property type="term" value="C:membrane"/>
    <property type="evidence" value="ECO:0007669"/>
    <property type="project" value="UniProtKB-SubCell"/>
</dbReference>
<feature type="transmembrane region" description="Helical" evidence="5">
    <location>
        <begin position="116"/>
        <end position="133"/>
    </location>
</feature>
<evidence type="ECO:0000313" key="7">
    <source>
        <dbReference type="EMBL" id="AFH50170.1"/>
    </source>
</evidence>
<feature type="domain" description="O-antigen ligase-related" evidence="6">
    <location>
        <begin position="209"/>
        <end position="360"/>
    </location>
</feature>
<evidence type="ECO:0000256" key="4">
    <source>
        <dbReference type="ARBA" id="ARBA00023136"/>
    </source>
</evidence>
<dbReference type="PANTHER" id="PTHR37422">
    <property type="entry name" value="TEICHURONIC ACID BIOSYNTHESIS PROTEIN TUAE"/>
    <property type="match status" value="1"/>
</dbReference>
<feature type="transmembrane region" description="Helical" evidence="5">
    <location>
        <begin position="179"/>
        <end position="196"/>
    </location>
</feature>
<dbReference type="STRING" id="945713.IALB_2467"/>
<dbReference type="Proteomes" id="UP000007394">
    <property type="component" value="Chromosome"/>
</dbReference>
<dbReference type="RefSeq" id="WP_014561312.1">
    <property type="nucleotide sequence ID" value="NC_017464.1"/>
</dbReference>
<keyword evidence="2 5" id="KW-0812">Transmembrane</keyword>
<feature type="transmembrane region" description="Helical" evidence="5">
    <location>
        <begin position="313"/>
        <end position="335"/>
    </location>
</feature>
<proteinExistence type="predicted"/>
<dbReference type="eggNOG" id="COG3307">
    <property type="taxonomic scope" value="Bacteria"/>
</dbReference>
<evidence type="ECO:0000256" key="2">
    <source>
        <dbReference type="ARBA" id="ARBA00022692"/>
    </source>
</evidence>
<dbReference type="AlphaFoldDB" id="I0AMG3"/>
<sequence>MGIVNTFKNIKITRIITDIKVIAYINFFLLSFFVFLGTEIPFQERFKDAYEAETTNIINQVVYISLFFSSLYVSFQIYIKLFYLVRKEKLLSFFIFLCLISFIWSDYPLISFKRSFQLIVTFLTIINSVILNDEKLLVKLLIIVSTIYLIINYFSGIFIAQAIDPSFGTWRGIELHKNLLGYSSLIISIIAIWRIIKHKSRYSEYFGFFLLFLSIGLIILSYSTTNILAISSTMLIFLLSKIKAIFKLLGIKKFIFNFLIISIIILSLILSIYSKELIASIPAIFGKDASLTGRDIIWVYIWNEIQKRPILGYGYGTYWIMGTHIIDLFTAFVGWRVNEAHNGFLEIALQLGITGFSVFILTYFSFIIKALKQDDVISLIAISAITLVNFSESFIFTPRDPSTLLFILLYLKLVFKNSHLDKKVFYEY</sequence>
<dbReference type="Pfam" id="PF04932">
    <property type="entry name" value="Wzy_C"/>
    <property type="match status" value="1"/>
</dbReference>
<dbReference type="EMBL" id="CP003418">
    <property type="protein sequence ID" value="AFH50170.1"/>
    <property type="molecule type" value="Genomic_DNA"/>
</dbReference>
<keyword evidence="4 5" id="KW-0472">Membrane</keyword>
<protein>
    <submittedName>
        <fullName evidence="7">Lipid A core-like protein</fullName>
    </submittedName>
</protein>
<dbReference type="InterPro" id="IPR007016">
    <property type="entry name" value="O-antigen_ligase-rel_domated"/>
</dbReference>
<dbReference type="PANTHER" id="PTHR37422:SF17">
    <property type="entry name" value="O-ANTIGEN LIGASE"/>
    <property type="match status" value="1"/>
</dbReference>
<feature type="transmembrane region" description="Helical" evidence="5">
    <location>
        <begin position="90"/>
        <end position="110"/>
    </location>
</feature>
<name>I0AMG3_IGNAJ</name>
<feature type="transmembrane region" description="Helical" evidence="5">
    <location>
        <begin position="62"/>
        <end position="83"/>
    </location>
</feature>
<comment type="subcellular location">
    <subcellularLocation>
        <location evidence="1">Membrane</location>
        <topology evidence="1">Multi-pass membrane protein</topology>
    </subcellularLocation>
</comment>
<evidence type="ECO:0000313" key="8">
    <source>
        <dbReference type="Proteomes" id="UP000007394"/>
    </source>
</evidence>
<feature type="transmembrane region" description="Helical" evidence="5">
    <location>
        <begin position="140"/>
        <end position="159"/>
    </location>
</feature>
<dbReference type="HOGENOM" id="CLU_039809_2_1_10"/>
<feature type="transmembrane region" description="Helical" evidence="5">
    <location>
        <begin position="21"/>
        <end position="42"/>
    </location>
</feature>
<evidence type="ECO:0000256" key="5">
    <source>
        <dbReference type="SAM" id="Phobius"/>
    </source>
</evidence>
<feature type="transmembrane region" description="Helical" evidence="5">
    <location>
        <begin position="376"/>
        <end position="396"/>
    </location>
</feature>
<keyword evidence="3 5" id="KW-1133">Transmembrane helix</keyword>
<gene>
    <name evidence="7" type="ordered locus">IALB_2467</name>
</gene>
<keyword evidence="8" id="KW-1185">Reference proteome</keyword>
<organism evidence="7 8">
    <name type="scientific">Ignavibacterium album (strain DSM 19864 / JCM 16511 / NBRC 101810 / Mat9-16)</name>
    <dbReference type="NCBI Taxonomy" id="945713"/>
    <lineage>
        <taxon>Bacteria</taxon>
        <taxon>Pseudomonadati</taxon>
        <taxon>Ignavibacteriota</taxon>
        <taxon>Ignavibacteria</taxon>
        <taxon>Ignavibacteriales</taxon>
        <taxon>Ignavibacteriaceae</taxon>
        <taxon>Ignavibacterium</taxon>
    </lineage>
</organism>
<accession>I0AMG3</accession>
<evidence type="ECO:0000256" key="3">
    <source>
        <dbReference type="ARBA" id="ARBA00022989"/>
    </source>
</evidence>
<dbReference type="KEGG" id="ial:IALB_2467"/>
<dbReference type="InterPro" id="IPR051533">
    <property type="entry name" value="WaaL-like"/>
</dbReference>
<feature type="transmembrane region" description="Helical" evidence="5">
    <location>
        <begin position="347"/>
        <end position="364"/>
    </location>
</feature>
<feature type="transmembrane region" description="Helical" evidence="5">
    <location>
        <begin position="203"/>
        <end position="220"/>
    </location>
</feature>
<reference evidence="7 8" key="1">
    <citation type="journal article" date="2012" name="Front. Microbiol.">
        <title>Complete genome of Ignavibacterium album, a metabolically versatile, flagellated, facultative anaerobe from the phylum Chlorobi.</title>
        <authorList>
            <person name="Liu Z."/>
            <person name="Frigaard N.-U."/>
            <person name="Vogl K."/>
            <person name="Iino T."/>
            <person name="Ohkuma M."/>
            <person name="Overmann J."/>
            <person name="Bryant D.A."/>
        </authorList>
    </citation>
    <scope>NUCLEOTIDE SEQUENCE [LARGE SCALE GENOMIC DNA]</scope>
    <source>
        <strain evidence="8">DSM 19864 / JCM 16511 / NBRC 101810 / Mat9-16</strain>
    </source>
</reference>
<evidence type="ECO:0000256" key="1">
    <source>
        <dbReference type="ARBA" id="ARBA00004141"/>
    </source>
</evidence>
<feature type="transmembrane region" description="Helical" evidence="5">
    <location>
        <begin position="254"/>
        <end position="273"/>
    </location>
</feature>
<evidence type="ECO:0000259" key="6">
    <source>
        <dbReference type="Pfam" id="PF04932"/>
    </source>
</evidence>